<evidence type="ECO:0000313" key="2">
    <source>
        <dbReference type="EMBL" id="KAJ3667040.1"/>
    </source>
</evidence>
<evidence type="ECO:0000256" key="1">
    <source>
        <dbReference type="SAM" id="MobiDB-lite"/>
    </source>
</evidence>
<dbReference type="Proteomes" id="UP001168821">
    <property type="component" value="Unassembled WGS sequence"/>
</dbReference>
<accession>A0AA38MQ68</accession>
<comment type="caution">
    <text evidence="2">The sequence shown here is derived from an EMBL/GenBank/DDBJ whole genome shotgun (WGS) entry which is preliminary data.</text>
</comment>
<proteinExistence type="predicted"/>
<keyword evidence="3" id="KW-1185">Reference proteome</keyword>
<protein>
    <submittedName>
        <fullName evidence="2">Uncharacterized protein</fullName>
    </submittedName>
</protein>
<dbReference type="AlphaFoldDB" id="A0AA38MQ68"/>
<organism evidence="2 3">
    <name type="scientific">Zophobas morio</name>
    <dbReference type="NCBI Taxonomy" id="2755281"/>
    <lineage>
        <taxon>Eukaryota</taxon>
        <taxon>Metazoa</taxon>
        <taxon>Ecdysozoa</taxon>
        <taxon>Arthropoda</taxon>
        <taxon>Hexapoda</taxon>
        <taxon>Insecta</taxon>
        <taxon>Pterygota</taxon>
        <taxon>Neoptera</taxon>
        <taxon>Endopterygota</taxon>
        <taxon>Coleoptera</taxon>
        <taxon>Polyphaga</taxon>
        <taxon>Cucujiformia</taxon>
        <taxon>Tenebrionidae</taxon>
        <taxon>Zophobas</taxon>
    </lineage>
</organism>
<feature type="region of interest" description="Disordered" evidence="1">
    <location>
        <begin position="1"/>
        <end position="20"/>
    </location>
</feature>
<dbReference type="EMBL" id="JALNTZ010000001">
    <property type="protein sequence ID" value="KAJ3667040.1"/>
    <property type="molecule type" value="Genomic_DNA"/>
</dbReference>
<reference evidence="2" key="1">
    <citation type="journal article" date="2023" name="G3 (Bethesda)">
        <title>Whole genome assemblies of Zophobas morio and Tenebrio molitor.</title>
        <authorList>
            <person name="Kaur S."/>
            <person name="Stinson S.A."/>
            <person name="diCenzo G.C."/>
        </authorList>
    </citation>
    <scope>NUCLEOTIDE SEQUENCE</scope>
    <source>
        <strain evidence="2">QUZm001</strain>
    </source>
</reference>
<evidence type="ECO:0000313" key="3">
    <source>
        <dbReference type="Proteomes" id="UP001168821"/>
    </source>
</evidence>
<gene>
    <name evidence="2" type="ORF">Zmor_002450</name>
</gene>
<sequence length="89" mass="9867">MKVRRRSVKTGSRGGFGPGGGLELFAILAKPQRRAPPGRYFGPSEAHHAGAGPVCSRVWSWNLFDRQLHPPDRLCVRRVLTYEISNAVL</sequence>
<name>A0AA38MQ68_9CUCU</name>